<dbReference type="AlphaFoldDB" id="A0A7S1AM78"/>
<accession>A0A7S1AM78</accession>
<dbReference type="EMBL" id="HBFQ01045854">
    <property type="protein sequence ID" value="CAD8858261.1"/>
    <property type="molecule type" value="Transcribed_RNA"/>
</dbReference>
<gene>
    <name evidence="1" type="ORF">NSCI0253_LOCUS32614</name>
</gene>
<organism evidence="1">
    <name type="scientific">Noctiluca scintillans</name>
    <name type="common">Sea sparkle</name>
    <name type="synonym">Red tide dinoflagellate</name>
    <dbReference type="NCBI Taxonomy" id="2966"/>
    <lineage>
        <taxon>Eukaryota</taxon>
        <taxon>Sar</taxon>
        <taxon>Alveolata</taxon>
        <taxon>Dinophyceae</taxon>
        <taxon>Noctilucales</taxon>
        <taxon>Noctilucaceae</taxon>
        <taxon>Noctiluca</taxon>
    </lineage>
</organism>
<protein>
    <submittedName>
        <fullName evidence="1">Uncharacterized protein</fullName>
    </submittedName>
</protein>
<proteinExistence type="predicted"/>
<evidence type="ECO:0000313" key="1">
    <source>
        <dbReference type="EMBL" id="CAD8858261.1"/>
    </source>
</evidence>
<name>A0A7S1AM78_NOCSC</name>
<sequence length="113" mass="12742">METCPTKAPDLRGRVSMVVSLSHLVFGGKSDTPAMTNQPPGCLSGHMLCLIACCFDPHILQWVNLIWNFGDTRMRIAPPWLSISGNEFMRNAELLLRRAKSLGFFALERTFRF</sequence>
<reference evidence="1" key="1">
    <citation type="submission" date="2021-01" db="EMBL/GenBank/DDBJ databases">
        <authorList>
            <person name="Corre E."/>
            <person name="Pelletier E."/>
            <person name="Niang G."/>
            <person name="Scheremetjew M."/>
            <person name="Finn R."/>
            <person name="Kale V."/>
            <person name="Holt S."/>
            <person name="Cochrane G."/>
            <person name="Meng A."/>
            <person name="Brown T."/>
            <person name="Cohen L."/>
        </authorList>
    </citation>
    <scope>NUCLEOTIDE SEQUENCE</scope>
</reference>